<feature type="compositionally biased region" description="Polar residues" evidence="1">
    <location>
        <begin position="85"/>
        <end position="95"/>
    </location>
</feature>
<evidence type="ECO:0000313" key="3">
    <source>
        <dbReference type="Proteomes" id="UP000036959"/>
    </source>
</evidence>
<reference evidence="3" key="1">
    <citation type="submission" date="2015-06" db="EMBL/GenBank/DDBJ databases">
        <title>Comparative genomics of Burkholderia leaf nodule symbionts.</title>
        <authorList>
            <person name="Carlier A."/>
            <person name="Eberl L."/>
            <person name="Pinto-Carbo M."/>
        </authorList>
    </citation>
    <scope>NUCLEOTIDE SEQUENCE [LARGE SCALE GENOMIC DNA]</scope>
    <source>
        <strain evidence="3">UZHbot4</strain>
    </source>
</reference>
<feature type="compositionally biased region" description="Basic and acidic residues" evidence="1">
    <location>
        <begin position="115"/>
        <end position="128"/>
    </location>
</feature>
<keyword evidence="3" id="KW-1185">Reference proteome</keyword>
<protein>
    <submittedName>
        <fullName evidence="2">Uncharacterized protein</fullName>
    </submittedName>
</protein>
<feature type="region of interest" description="Disordered" evidence="1">
    <location>
        <begin position="71"/>
        <end position="143"/>
    </location>
</feature>
<comment type="caution">
    <text evidence="2">The sequence shown here is derived from an EMBL/GenBank/DDBJ whole genome shotgun (WGS) entry which is preliminary data.</text>
</comment>
<dbReference type="PATRIC" id="fig|242163.4.peg.5723"/>
<dbReference type="AlphaFoldDB" id="A0A0L0MF61"/>
<evidence type="ECO:0000313" key="2">
    <source>
        <dbReference type="EMBL" id="KND60579.1"/>
    </source>
</evidence>
<gene>
    <name evidence="2" type="ORF">BVER_05657c</name>
</gene>
<sequence>MASVEKDKLKEAIAGLTGSTAAAKLRQVMPEIDRKVQDGVRHEEIVAALAEAGIEVKLETLRKNLYRYRAKNRAVGVTSPPSRPASVTNGNSSASEDSEDQTPAPVAENQFEDALDPKKRDAIGEKYLGKSRPLFGKTRSEKK</sequence>
<dbReference type="Proteomes" id="UP000036959">
    <property type="component" value="Unassembled WGS sequence"/>
</dbReference>
<accession>A0A0L0MF61</accession>
<organism evidence="2 3">
    <name type="scientific">Candidatus Burkholderia verschuerenii</name>
    <dbReference type="NCBI Taxonomy" id="242163"/>
    <lineage>
        <taxon>Bacteria</taxon>
        <taxon>Pseudomonadati</taxon>
        <taxon>Pseudomonadota</taxon>
        <taxon>Betaproteobacteria</taxon>
        <taxon>Burkholderiales</taxon>
        <taxon>Burkholderiaceae</taxon>
        <taxon>Burkholderia</taxon>
    </lineage>
</organism>
<proteinExistence type="predicted"/>
<name>A0A0L0MF61_9BURK</name>
<evidence type="ECO:0000256" key="1">
    <source>
        <dbReference type="SAM" id="MobiDB-lite"/>
    </source>
</evidence>
<dbReference type="EMBL" id="LFJJ01000055">
    <property type="protein sequence ID" value="KND60579.1"/>
    <property type="molecule type" value="Genomic_DNA"/>
</dbReference>